<name>A0A379D8V5_9FIRM</name>
<comment type="cofactor">
    <cofactor evidence="1">
        <name>pyridoxal 5'-phosphate</name>
        <dbReference type="ChEBI" id="CHEBI:597326"/>
    </cofactor>
</comment>
<dbReference type="EMBL" id="UGTH01000001">
    <property type="protein sequence ID" value="SUB74337.1"/>
    <property type="molecule type" value="Genomic_DNA"/>
</dbReference>
<dbReference type="Gene3D" id="3.90.1150.10">
    <property type="entry name" value="Aspartate Aminotransferase, domain 1"/>
    <property type="match status" value="1"/>
</dbReference>
<feature type="domain" description="Aminotransferase class V" evidence="9">
    <location>
        <begin position="2"/>
        <end position="364"/>
    </location>
</feature>
<evidence type="ECO:0000259" key="9">
    <source>
        <dbReference type="Pfam" id="PF00266"/>
    </source>
</evidence>
<keyword evidence="7" id="KW-0411">Iron-sulfur</keyword>
<evidence type="ECO:0000256" key="5">
    <source>
        <dbReference type="ARBA" id="ARBA00022898"/>
    </source>
</evidence>
<proteinExistence type="inferred from homology"/>
<evidence type="ECO:0000313" key="10">
    <source>
        <dbReference type="EMBL" id="SUB74337.1"/>
    </source>
</evidence>
<dbReference type="RefSeq" id="WP_115311902.1">
    <property type="nucleotide sequence ID" value="NZ_UGTH01000001.1"/>
</dbReference>
<dbReference type="InterPro" id="IPR000192">
    <property type="entry name" value="Aminotrans_V_dom"/>
</dbReference>
<evidence type="ECO:0000256" key="6">
    <source>
        <dbReference type="ARBA" id="ARBA00023004"/>
    </source>
</evidence>
<organism evidence="10 11">
    <name type="scientific">Peptoniphilus indolicus</name>
    <dbReference type="NCBI Taxonomy" id="33030"/>
    <lineage>
        <taxon>Bacteria</taxon>
        <taxon>Bacillati</taxon>
        <taxon>Bacillota</taxon>
        <taxon>Tissierellia</taxon>
        <taxon>Tissierellales</taxon>
        <taxon>Peptoniphilaceae</taxon>
        <taxon>Peptoniphilus</taxon>
    </lineage>
</organism>
<accession>A0A379D8V5</accession>
<sequence>MIYLDNCATTKPRDEVIETMVSALREGYANPSSLHSFGLKIEKEISTARKKIADSFGADENEIYFTSGGTESSNIAIQGFIKKNIKRHKKVITTKLEHSSVLFQLRKMKELGIELVEVGVDVNGIVDETELLNAIDEDTFLVSLFHVNNEIGSVNPVKELISKIKKINRQIFVHVDGVQAVGKLEVNLHDIGCDSYSISAHKIYGPKGIGALYLKNGIKIDPMVIGGGQESGMRSGTENVPGILGFGVAAEMVVKNFKREQESIKACRDRLIDRLNEIEDVKINSTDKGVNNILSVSVLNTRGEVLLHSLERDQIYISVASACTSNGTGRSHVLEAIKLEPKYIEGTVRICFSKDNTLEEIDEFFEKFKEYVNELREIMVR</sequence>
<dbReference type="InterPro" id="IPR015421">
    <property type="entry name" value="PyrdxlP-dep_Trfase_major"/>
</dbReference>
<evidence type="ECO:0000256" key="3">
    <source>
        <dbReference type="ARBA" id="ARBA00022679"/>
    </source>
</evidence>
<dbReference type="Gene3D" id="3.40.640.10">
    <property type="entry name" value="Type I PLP-dependent aspartate aminotransferase-like (Major domain)"/>
    <property type="match status" value="1"/>
</dbReference>
<evidence type="ECO:0000256" key="1">
    <source>
        <dbReference type="ARBA" id="ARBA00001933"/>
    </source>
</evidence>
<dbReference type="Gene3D" id="1.10.260.50">
    <property type="match status" value="1"/>
</dbReference>
<dbReference type="InterPro" id="IPR015424">
    <property type="entry name" value="PyrdxlP-dep_Trfase"/>
</dbReference>
<dbReference type="PANTHER" id="PTHR11601:SF34">
    <property type="entry name" value="CYSTEINE DESULFURASE"/>
    <property type="match status" value="1"/>
</dbReference>
<evidence type="ECO:0000313" key="11">
    <source>
        <dbReference type="Proteomes" id="UP000254777"/>
    </source>
</evidence>
<evidence type="ECO:0000256" key="8">
    <source>
        <dbReference type="ARBA" id="ARBA00050776"/>
    </source>
</evidence>
<dbReference type="EC" id="2.8.1.7" evidence="10"/>
<keyword evidence="4" id="KW-0479">Metal-binding</keyword>
<dbReference type="InterPro" id="IPR015422">
    <property type="entry name" value="PyrdxlP-dep_Trfase_small"/>
</dbReference>
<dbReference type="InterPro" id="IPR016454">
    <property type="entry name" value="Cysteine_dSase"/>
</dbReference>
<keyword evidence="5" id="KW-0663">Pyridoxal phosphate</keyword>
<dbReference type="SUPFAM" id="SSF53383">
    <property type="entry name" value="PLP-dependent transferases"/>
    <property type="match status" value="1"/>
</dbReference>
<dbReference type="GO" id="GO:0051536">
    <property type="term" value="F:iron-sulfur cluster binding"/>
    <property type="evidence" value="ECO:0007669"/>
    <property type="project" value="UniProtKB-KW"/>
</dbReference>
<evidence type="ECO:0000256" key="7">
    <source>
        <dbReference type="ARBA" id="ARBA00023014"/>
    </source>
</evidence>
<comment type="similarity">
    <text evidence="2">Belongs to the class-V pyridoxal-phosphate-dependent aminotransferase family. NifS/IscS subfamily.</text>
</comment>
<evidence type="ECO:0000256" key="4">
    <source>
        <dbReference type="ARBA" id="ARBA00022723"/>
    </source>
</evidence>
<gene>
    <name evidence="10" type="primary">iscS_1</name>
    <name evidence="10" type="ORF">NCTC11088_00067</name>
</gene>
<keyword evidence="3 10" id="KW-0808">Transferase</keyword>
<comment type="catalytic activity">
    <reaction evidence="8">
        <text>(sulfur carrier)-H + L-cysteine = (sulfur carrier)-SH + L-alanine</text>
        <dbReference type="Rhea" id="RHEA:43892"/>
        <dbReference type="Rhea" id="RHEA-COMP:14737"/>
        <dbReference type="Rhea" id="RHEA-COMP:14739"/>
        <dbReference type="ChEBI" id="CHEBI:29917"/>
        <dbReference type="ChEBI" id="CHEBI:35235"/>
        <dbReference type="ChEBI" id="CHEBI:57972"/>
        <dbReference type="ChEBI" id="CHEBI:64428"/>
        <dbReference type="EC" id="2.8.1.7"/>
    </reaction>
</comment>
<dbReference type="PANTHER" id="PTHR11601">
    <property type="entry name" value="CYSTEINE DESULFURYLASE FAMILY MEMBER"/>
    <property type="match status" value="1"/>
</dbReference>
<dbReference type="Pfam" id="PF00266">
    <property type="entry name" value="Aminotran_5"/>
    <property type="match status" value="1"/>
</dbReference>
<dbReference type="AlphaFoldDB" id="A0A379D8V5"/>
<reference evidence="10 11" key="1">
    <citation type="submission" date="2018-06" db="EMBL/GenBank/DDBJ databases">
        <authorList>
            <consortium name="Pathogen Informatics"/>
            <person name="Doyle S."/>
        </authorList>
    </citation>
    <scope>NUCLEOTIDE SEQUENCE [LARGE SCALE GENOMIC DNA]</scope>
    <source>
        <strain evidence="10 11">NCTC11088</strain>
    </source>
</reference>
<evidence type="ECO:0000256" key="2">
    <source>
        <dbReference type="ARBA" id="ARBA00006490"/>
    </source>
</evidence>
<dbReference type="GO" id="GO:0031071">
    <property type="term" value="F:cysteine desulfurase activity"/>
    <property type="evidence" value="ECO:0007669"/>
    <property type="project" value="UniProtKB-EC"/>
</dbReference>
<protein>
    <submittedName>
        <fullName evidence="10">Cysteine desulfurase</fullName>
        <ecNumber evidence="10">2.8.1.7</ecNumber>
    </submittedName>
</protein>
<dbReference type="GO" id="GO:0046872">
    <property type="term" value="F:metal ion binding"/>
    <property type="evidence" value="ECO:0007669"/>
    <property type="project" value="UniProtKB-KW"/>
</dbReference>
<dbReference type="PIRSF" id="PIRSF005572">
    <property type="entry name" value="NifS"/>
    <property type="match status" value="1"/>
</dbReference>
<keyword evidence="6" id="KW-0408">Iron</keyword>
<dbReference type="Proteomes" id="UP000254777">
    <property type="component" value="Unassembled WGS sequence"/>
</dbReference>